<dbReference type="InterPro" id="IPR000515">
    <property type="entry name" value="MetI-like"/>
</dbReference>
<feature type="domain" description="ABC transmembrane type-1" evidence="8">
    <location>
        <begin position="81"/>
        <end position="297"/>
    </location>
</feature>
<feature type="transmembrane region" description="Helical" evidence="7">
    <location>
        <begin position="226"/>
        <end position="250"/>
    </location>
</feature>
<feature type="transmembrane region" description="Helical" evidence="7">
    <location>
        <begin position="160"/>
        <end position="179"/>
    </location>
</feature>
<keyword evidence="10" id="KW-1185">Reference proteome</keyword>
<evidence type="ECO:0000256" key="3">
    <source>
        <dbReference type="ARBA" id="ARBA00022475"/>
    </source>
</evidence>
<feature type="transmembrane region" description="Helical" evidence="7">
    <location>
        <begin position="24"/>
        <end position="46"/>
    </location>
</feature>
<evidence type="ECO:0000256" key="2">
    <source>
        <dbReference type="ARBA" id="ARBA00022448"/>
    </source>
</evidence>
<feature type="transmembrane region" description="Helical" evidence="7">
    <location>
        <begin position="120"/>
        <end position="140"/>
    </location>
</feature>
<name>A0ABV8S5Q7_9BACL</name>
<evidence type="ECO:0000313" key="9">
    <source>
        <dbReference type="EMBL" id="MFC4302258.1"/>
    </source>
</evidence>
<keyword evidence="6 7" id="KW-0472">Membrane</keyword>
<dbReference type="RefSeq" id="WP_204600864.1">
    <property type="nucleotide sequence ID" value="NZ_JBHSED010000003.1"/>
</dbReference>
<dbReference type="Pfam" id="PF00528">
    <property type="entry name" value="BPD_transp_1"/>
    <property type="match status" value="1"/>
</dbReference>
<sequence>MQLDKQAARGKPIVKSRWSITPKYAPYVFVTPFILSFLVFFSYPLIDAVIMSFQQVLPGAVKFVGFDNYKKLLNPDFFKALLNNTRYTFWTLIVLLPIPLVLAVLVNSKRMKASYFFRSTLFIPALTSVVVAGIIFRLVFSELDGAIMNSLLGLFGLPSQKWLLSSSLSMFALVVLATWRWAGINMLYFLSALQNIPRELYESAELDGAGTLGKFFRITLPLLKPISLYVFTITIYGGYAMFTESFMLWGSRGSPQNVGLTMVGYIYQQGFQYFDLGFGSTVGITLLGITLLVSMLQLKLLGFFRKED</sequence>
<dbReference type="InterPro" id="IPR050809">
    <property type="entry name" value="UgpAE/MalFG_permease"/>
</dbReference>
<proteinExistence type="inferred from homology"/>
<keyword evidence="3" id="KW-1003">Cell membrane</keyword>
<dbReference type="PANTHER" id="PTHR43227">
    <property type="entry name" value="BLL4140 PROTEIN"/>
    <property type="match status" value="1"/>
</dbReference>
<dbReference type="Proteomes" id="UP001595755">
    <property type="component" value="Unassembled WGS sequence"/>
</dbReference>
<comment type="caution">
    <text evidence="9">The sequence shown here is derived from an EMBL/GenBank/DDBJ whole genome shotgun (WGS) entry which is preliminary data.</text>
</comment>
<dbReference type="CDD" id="cd06261">
    <property type="entry name" value="TM_PBP2"/>
    <property type="match status" value="1"/>
</dbReference>
<dbReference type="PANTHER" id="PTHR43227:SF7">
    <property type="entry name" value="ARABINOOLIGOSACCHARIDES TRANSPORT SYSTEM PERMEASE PROTEIN ARAP"/>
    <property type="match status" value="1"/>
</dbReference>
<evidence type="ECO:0000313" key="10">
    <source>
        <dbReference type="Proteomes" id="UP001595755"/>
    </source>
</evidence>
<feature type="transmembrane region" description="Helical" evidence="7">
    <location>
        <begin position="270"/>
        <end position="296"/>
    </location>
</feature>
<accession>A0ABV8S5Q7</accession>
<comment type="subcellular location">
    <subcellularLocation>
        <location evidence="1 7">Cell membrane</location>
        <topology evidence="1 7">Multi-pass membrane protein</topology>
    </subcellularLocation>
</comment>
<evidence type="ECO:0000256" key="5">
    <source>
        <dbReference type="ARBA" id="ARBA00022989"/>
    </source>
</evidence>
<feature type="transmembrane region" description="Helical" evidence="7">
    <location>
        <begin position="87"/>
        <end position="108"/>
    </location>
</feature>
<dbReference type="PROSITE" id="PS50928">
    <property type="entry name" value="ABC_TM1"/>
    <property type="match status" value="1"/>
</dbReference>
<evidence type="ECO:0000256" key="6">
    <source>
        <dbReference type="ARBA" id="ARBA00023136"/>
    </source>
</evidence>
<comment type="similarity">
    <text evidence="7">Belongs to the binding-protein-dependent transport system permease family.</text>
</comment>
<keyword evidence="5 7" id="KW-1133">Transmembrane helix</keyword>
<evidence type="ECO:0000259" key="8">
    <source>
        <dbReference type="PROSITE" id="PS50928"/>
    </source>
</evidence>
<dbReference type="Gene3D" id="1.10.3720.10">
    <property type="entry name" value="MetI-like"/>
    <property type="match status" value="1"/>
</dbReference>
<evidence type="ECO:0000256" key="1">
    <source>
        <dbReference type="ARBA" id="ARBA00004651"/>
    </source>
</evidence>
<organism evidence="9 10">
    <name type="scientific">Cohnella boryungensis</name>
    <dbReference type="NCBI Taxonomy" id="768479"/>
    <lineage>
        <taxon>Bacteria</taxon>
        <taxon>Bacillati</taxon>
        <taxon>Bacillota</taxon>
        <taxon>Bacilli</taxon>
        <taxon>Bacillales</taxon>
        <taxon>Paenibacillaceae</taxon>
        <taxon>Cohnella</taxon>
    </lineage>
</organism>
<evidence type="ECO:0000256" key="4">
    <source>
        <dbReference type="ARBA" id="ARBA00022692"/>
    </source>
</evidence>
<dbReference type="InterPro" id="IPR035906">
    <property type="entry name" value="MetI-like_sf"/>
</dbReference>
<gene>
    <name evidence="9" type="ORF">ACFO1S_02240</name>
</gene>
<protein>
    <submittedName>
        <fullName evidence="9">Carbohydrate ABC transporter permease</fullName>
    </submittedName>
</protein>
<evidence type="ECO:0000256" key="7">
    <source>
        <dbReference type="RuleBase" id="RU363032"/>
    </source>
</evidence>
<dbReference type="EMBL" id="JBHSED010000003">
    <property type="protein sequence ID" value="MFC4302258.1"/>
    <property type="molecule type" value="Genomic_DNA"/>
</dbReference>
<keyword evidence="4 7" id="KW-0812">Transmembrane</keyword>
<dbReference type="SUPFAM" id="SSF161098">
    <property type="entry name" value="MetI-like"/>
    <property type="match status" value="1"/>
</dbReference>
<keyword evidence="2 7" id="KW-0813">Transport</keyword>
<reference evidence="10" key="1">
    <citation type="journal article" date="2019" name="Int. J. Syst. Evol. Microbiol.">
        <title>The Global Catalogue of Microorganisms (GCM) 10K type strain sequencing project: providing services to taxonomists for standard genome sequencing and annotation.</title>
        <authorList>
            <consortium name="The Broad Institute Genomics Platform"/>
            <consortium name="The Broad Institute Genome Sequencing Center for Infectious Disease"/>
            <person name="Wu L."/>
            <person name="Ma J."/>
        </authorList>
    </citation>
    <scope>NUCLEOTIDE SEQUENCE [LARGE SCALE GENOMIC DNA]</scope>
    <source>
        <strain evidence="10">CGMCC 4.1641</strain>
    </source>
</reference>